<dbReference type="AlphaFoldDB" id="A0A9P6BVF1"/>
<comment type="caution">
    <text evidence="1">The sequence shown here is derived from an EMBL/GenBank/DDBJ whole genome shotgun (WGS) entry which is preliminary data.</text>
</comment>
<organism evidence="1 2">
    <name type="scientific">Macrolepiota fuliginosa MF-IS2</name>
    <dbReference type="NCBI Taxonomy" id="1400762"/>
    <lineage>
        <taxon>Eukaryota</taxon>
        <taxon>Fungi</taxon>
        <taxon>Dikarya</taxon>
        <taxon>Basidiomycota</taxon>
        <taxon>Agaricomycotina</taxon>
        <taxon>Agaricomycetes</taxon>
        <taxon>Agaricomycetidae</taxon>
        <taxon>Agaricales</taxon>
        <taxon>Agaricineae</taxon>
        <taxon>Agaricaceae</taxon>
        <taxon>Macrolepiota</taxon>
    </lineage>
</organism>
<dbReference type="EMBL" id="MU152306">
    <property type="protein sequence ID" value="KAF9440722.1"/>
    <property type="molecule type" value="Genomic_DNA"/>
</dbReference>
<dbReference type="Proteomes" id="UP000807342">
    <property type="component" value="Unassembled WGS sequence"/>
</dbReference>
<sequence>MAIDHVGCNTACPLATTCIHLHLTQWHPVTSHSGLCEAEQDYVKRLLSLGWDESILTTYSSGLLIYHIKEARAPISSSILTTFVTALAGSYSSSAIINYISGICAWHILHGLKWSIKDEVLEKAKQIPFTLDIIASLRSQLDFTNHVHVAIYAYLMTSFYAIACLGELTASLLGPGEDIYWSAQTGITNPEAAYQKYLQDNNPPLEDHIFAYPHKGSFWPLPIEISWKLSMQQLGNYGIRISFTLKYLLRGLSFEAIKAKGC</sequence>
<evidence type="ECO:0000313" key="2">
    <source>
        <dbReference type="Proteomes" id="UP000807342"/>
    </source>
</evidence>
<gene>
    <name evidence="1" type="ORF">P691DRAFT_792944</name>
</gene>
<proteinExistence type="predicted"/>
<keyword evidence="2" id="KW-1185">Reference proteome</keyword>
<dbReference type="OrthoDB" id="2678913at2759"/>
<accession>A0A9P6BVF1</accession>
<reference evidence="1" key="1">
    <citation type="submission" date="2020-11" db="EMBL/GenBank/DDBJ databases">
        <authorList>
            <consortium name="DOE Joint Genome Institute"/>
            <person name="Ahrendt S."/>
            <person name="Riley R."/>
            <person name="Andreopoulos W."/>
            <person name="Labutti K."/>
            <person name="Pangilinan J."/>
            <person name="Ruiz-Duenas F.J."/>
            <person name="Barrasa J.M."/>
            <person name="Sanchez-Garcia M."/>
            <person name="Camarero S."/>
            <person name="Miyauchi S."/>
            <person name="Serrano A."/>
            <person name="Linde D."/>
            <person name="Babiker R."/>
            <person name="Drula E."/>
            <person name="Ayuso-Fernandez I."/>
            <person name="Pacheco R."/>
            <person name="Padilla G."/>
            <person name="Ferreira P."/>
            <person name="Barriuso J."/>
            <person name="Kellner H."/>
            <person name="Castanera R."/>
            <person name="Alfaro M."/>
            <person name="Ramirez L."/>
            <person name="Pisabarro A.G."/>
            <person name="Kuo A."/>
            <person name="Tritt A."/>
            <person name="Lipzen A."/>
            <person name="He G."/>
            <person name="Yan M."/>
            <person name="Ng V."/>
            <person name="Cullen D."/>
            <person name="Martin F."/>
            <person name="Rosso M.-N."/>
            <person name="Henrissat B."/>
            <person name="Hibbett D."/>
            <person name="Martinez A.T."/>
            <person name="Grigoriev I.V."/>
        </authorList>
    </citation>
    <scope>NUCLEOTIDE SEQUENCE</scope>
    <source>
        <strain evidence="1">MF-IS2</strain>
    </source>
</reference>
<name>A0A9P6BVF1_9AGAR</name>
<evidence type="ECO:0000313" key="1">
    <source>
        <dbReference type="EMBL" id="KAF9440722.1"/>
    </source>
</evidence>
<protein>
    <submittedName>
        <fullName evidence="1">Uncharacterized protein</fullName>
    </submittedName>
</protein>